<organism evidence="2 3">
    <name type="scientific">Candidatus Dechloromonas phosphorivorans</name>
    <dbReference type="NCBI Taxonomy" id="2899244"/>
    <lineage>
        <taxon>Bacteria</taxon>
        <taxon>Pseudomonadati</taxon>
        <taxon>Pseudomonadota</taxon>
        <taxon>Betaproteobacteria</taxon>
        <taxon>Rhodocyclales</taxon>
        <taxon>Azonexaceae</taxon>
        <taxon>Dechloromonas</taxon>
    </lineage>
</organism>
<dbReference type="AlphaFoldDB" id="A0A935MYN6"/>
<keyword evidence="1" id="KW-1133">Transmembrane helix</keyword>
<accession>A0A935MYN6</accession>
<gene>
    <name evidence="2" type="ORF">IPJ38_08040</name>
</gene>
<sequence>MAILALNALAAALLGFLLLLVVLLGGGAYDQEFPVALGLPFWITVAGFWLDAAVIGALQCLSRQSAR</sequence>
<evidence type="ECO:0000256" key="1">
    <source>
        <dbReference type="SAM" id="Phobius"/>
    </source>
</evidence>
<dbReference type="Proteomes" id="UP000739411">
    <property type="component" value="Unassembled WGS sequence"/>
</dbReference>
<name>A0A935MYN6_9RHOO</name>
<comment type="caution">
    <text evidence="2">The sequence shown here is derived from an EMBL/GenBank/DDBJ whole genome shotgun (WGS) entry which is preliminary data.</text>
</comment>
<keyword evidence="1" id="KW-0472">Membrane</keyword>
<feature type="transmembrane region" description="Helical" evidence="1">
    <location>
        <begin position="40"/>
        <end position="61"/>
    </location>
</feature>
<proteinExistence type="predicted"/>
<evidence type="ECO:0000313" key="3">
    <source>
        <dbReference type="Proteomes" id="UP000739411"/>
    </source>
</evidence>
<reference evidence="2 3" key="1">
    <citation type="submission" date="2020-10" db="EMBL/GenBank/DDBJ databases">
        <title>Connecting structure to function with the recovery of over 1000 high-quality activated sludge metagenome-assembled genomes encoding full-length rRNA genes using long-read sequencing.</title>
        <authorList>
            <person name="Singleton C.M."/>
            <person name="Petriglieri F."/>
            <person name="Kristensen J.M."/>
            <person name="Kirkegaard R.H."/>
            <person name="Michaelsen T.Y."/>
            <person name="Andersen M.H."/>
            <person name="Karst S.M."/>
            <person name="Dueholm M.S."/>
            <person name="Nielsen P.H."/>
            <person name="Albertsen M."/>
        </authorList>
    </citation>
    <scope>NUCLEOTIDE SEQUENCE [LARGE SCALE GENOMIC DNA]</scope>
    <source>
        <strain evidence="2">EsbW_18-Q3-R4-48_BATAC.463</strain>
    </source>
</reference>
<dbReference type="EMBL" id="JADJMS010000015">
    <property type="protein sequence ID" value="MBK7415056.1"/>
    <property type="molecule type" value="Genomic_DNA"/>
</dbReference>
<protein>
    <submittedName>
        <fullName evidence="2">Uncharacterized protein</fullName>
    </submittedName>
</protein>
<evidence type="ECO:0000313" key="2">
    <source>
        <dbReference type="EMBL" id="MBK7415056.1"/>
    </source>
</evidence>
<keyword evidence="1" id="KW-0812">Transmembrane</keyword>